<proteinExistence type="inferred from homology"/>
<dbReference type="InterPro" id="IPR003593">
    <property type="entry name" value="AAA+_ATPase"/>
</dbReference>
<comment type="similarity">
    <text evidence="1">Belongs to the ABC transporter superfamily.</text>
</comment>
<evidence type="ECO:0000313" key="8">
    <source>
        <dbReference type="Proteomes" id="UP000050417"/>
    </source>
</evidence>
<dbReference type="EMBL" id="LGCL01000034">
    <property type="protein sequence ID" value="KPL73771.1"/>
    <property type="molecule type" value="Genomic_DNA"/>
</dbReference>
<accession>A0A0P6XF24</accession>
<dbReference type="GO" id="GO:0015807">
    <property type="term" value="P:L-amino acid transport"/>
    <property type="evidence" value="ECO:0007669"/>
    <property type="project" value="TreeGrafter"/>
</dbReference>
<evidence type="ECO:0000256" key="4">
    <source>
        <dbReference type="ARBA" id="ARBA00022840"/>
    </source>
</evidence>
<dbReference type="PATRIC" id="fig|1134406.4.peg.1394"/>
<dbReference type="PANTHER" id="PTHR43820">
    <property type="entry name" value="HIGH-AFFINITY BRANCHED-CHAIN AMINO ACID TRANSPORT ATP-BINDING PROTEIN LIVF"/>
    <property type="match status" value="1"/>
</dbReference>
<dbReference type="Gene3D" id="3.40.50.300">
    <property type="entry name" value="P-loop containing nucleotide triphosphate hydrolases"/>
    <property type="match status" value="1"/>
</dbReference>
<dbReference type="GO" id="GO:0005524">
    <property type="term" value="F:ATP binding"/>
    <property type="evidence" value="ECO:0007669"/>
    <property type="project" value="UniProtKB-KW"/>
</dbReference>
<dbReference type="GO" id="GO:0015658">
    <property type="term" value="F:branched-chain amino acid transmembrane transporter activity"/>
    <property type="evidence" value="ECO:0007669"/>
    <property type="project" value="TreeGrafter"/>
</dbReference>
<evidence type="ECO:0000313" key="7">
    <source>
        <dbReference type="EMBL" id="KPL73771.1"/>
    </source>
</evidence>
<dbReference type="PROSITE" id="PS50893">
    <property type="entry name" value="ABC_TRANSPORTER_2"/>
    <property type="match status" value="1"/>
</dbReference>
<dbReference type="GO" id="GO:0016887">
    <property type="term" value="F:ATP hydrolysis activity"/>
    <property type="evidence" value="ECO:0007669"/>
    <property type="project" value="InterPro"/>
</dbReference>
<dbReference type="SMART" id="SM00382">
    <property type="entry name" value="AAA"/>
    <property type="match status" value="1"/>
</dbReference>
<evidence type="ECO:0000256" key="2">
    <source>
        <dbReference type="ARBA" id="ARBA00022448"/>
    </source>
</evidence>
<dbReference type="CDD" id="cd03224">
    <property type="entry name" value="ABC_TM1139_LivF_branched"/>
    <property type="match status" value="1"/>
</dbReference>
<dbReference type="STRING" id="1134406.ADN00_14375"/>
<evidence type="ECO:0000259" key="6">
    <source>
        <dbReference type="PROSITE" id="PS50893"/>
    </source>
</evidence>
<organism evidence="7 8">
    <name type="scientific">Ornatilinea apprima</name>
    <dbReference type="NCBI Taxonomy" id="1134406"/>
    <lineage>
        <taxon>Bacteria</taxon>
        <taxon>Bacillati</taxon>
        <taxon>Chloroflexota</taxon>
        <taxon>Anaerolineae</taxon>
        <taxon>Anaerolineales</taxon>
        <taxon>Anaerolineaceae</taxon>
        <taxon>Ornatilinea</taxon>
    </lineage>
</organism>
<reference evidence="7 8" key="1">
    <citation type="submission" date="2015-07" db="EMBL/GenBank/DDBJ databases">
        <title>Genome sequence of Ornatilinea apprima DSM 23815.</title>
        <authorList>
            <person name="Hemp J."/>
            <person name="Ward L.M."/>
            <person name="Pace L.A."/>
            <person name="Fischer W.W."/>
        </authorList>
    </citation>
    <scope>NUCLEOTIDE SEQUENCE [LARGE SCALE GENOMIC DNA]</scope>
    <source>
        <strain evidence="7 8">P3M-1</strain>
    </source>
</reference>
<sequence length="240" mass="26364">MLTINQLEASYGGIRALRGVSLRVEQGEIVAVLGSNGAGKSTLLKAISAVVKPTAGEILLEGVPTPRVPYRVVEAGIVHVPEGRQIIPNLTVYENLMIGCFLRNDHQQIQKDLEMVYHYFPRLEERKKQYGGLLSGGEQQMLALGRGLMAKPKIMMLDEPSLGLAPIIVNQIFEILTTINREQGATILIVEQNAYKALSIAHRGYMMTTGLVEAEGNAQELLERENLEEIYLGQAGGNRN</sequence>
<dbReference type="AlphaFoldDB" id="A0A0P6XF24"/>
<dbReference type="InterPro" id="IPR027417">
    <property type="entry name" value="P-loop_NTPase"/>
</dbReference>
<dbReference type="RefSeq" id="WP_075063747.1">
    <property type="nucleotide sequence ID" value="NZ_LGCL01000034.1"/>
</dbReference>
<feature type="domain" description="ABC transporter" evidence="6">
    <location>
        <begin position="2"/>
        <end position="234"/>
    </location>
</feature>
<dbReference type="Pfam" id="PF00005">
    <property type="entry name" value="ABC_tran"/>
    <property type="match status" value="1"/>
</dbReference>
<dbReference type="Proteomes" id="UP000050417">
    <property type="component" value="Unassembled WGS sequence"/>
</dbReference>
<evidence type="ECO:0000256" key="3">
    <source>
        <dbReference type="ARBA" id="ARBA00022741"/>
    </source>
</evidence>
<dbReference type="PROSITE" id="PS00211">
    <property type="entry name" value="ABC_TRANSPORTER_1"/>
    <property type="match status" value="1"/>
</dbReference>
<dbReference type="InterPro" id="IPR003439">
    <property type="entry name" value="ABC_transporter-like_ATP-bd"/>
</dbReference>
<dbReference type="InterPro" id="IPR052156">
    <property type="entry name" value="BCAA_Transport_ATP-bd_LivF"/>
</dbReference>
<keyword evidence="4" id="KW-0067">ATP-binding</keyword>
<name>A0A0P6XF24_9CHLR</name>
<keyword evidence="8" id="KW-1185">Reference proteome</keyword>
<keyword evidence="2" id="KW-0813">Transport</keyword>
<evidence type="ECO:0000256" key="5">
    <source>
        <dbReference type="ARBA" id="ARBA00022970"/>
    </source>
</evidence>
<gene>
    <name evidence="7" type="ORF">ADN00_14375</name>
</gene>
<dbReference type="InterPro" id="IPR017871">
    <property type="entry name" value="ABC_transporter-like_CS"/>
</dbReference>
<protein>
    <recommendedName>
        <fullName evidence="6">ABC transporter domain-containing protein</fullName>
    </recommendedName>
</protein>
<keyword evidence="3" id="KW-0547">Nucleotide-binding</keyword>
<keyword evidence="5" id="KW-0029">Amino-acid transport</keyword>
<evidence type="ECO:0000256" key="1">
    <source>
        <dbReference type="ARBA" id="ARBA00005417"/>
    </source>
</evidence>
<dbReference type="PANTHER" id="PTHR43820:SF4">
    <property type="entry name" value="HIGH-AFFINITY BRANCHED-CHAIN AMINO ACID TRANSPORT ATP-BINDING PROTEIN LIVF"/>
    <property type="match status" value="1"/>
</dbReference>
<comment type="caution">
    <text evidence="7">The sequence shown here is derived from an EMBL/GenBank/DDBJ whole genome shotgun (WGS) entry which is preliminary data.</text>
</comment>
<dbReference type="SUPFAM" id="SSF52540">
    <property type="entry name" value="P-loop containing nucleoside triphosphate hydrolases"/>
    <property type="match status" value="1"/>
</dbReference>